<dbReference type="SUPFAM" id="SSF53335">
    <property type="entry name" value="S-adenosyl-L-methionine-dependent methyltransferases"/>
    <property type="match status" value="1"/>
</dbReference>
<organism evidence="1 2">
    <name type="scientific">Pseudonocardia ailaonensis</name>
    <dbReference type="NCBI Taxonomy" id="367279"/>
    <lineage>
        <taxon>Bacteria</taxon>
        <taxon>Bacillati</taxon>
        <taxon>Actinomycetota</taxon>
        <taxon>Actinomycetes</taxon>
        <taxon>Pseudonocardiales</taxon>
        <taxon>Pseudonocardiaceae</taxon>
        <taxon>Pseudonocardia</taxon>
    </lineage>
</organism>
<dbReference type="CDD" id="cd02440">
    <property type="entry name" value="AdoMet_MTases"/>
    <property type="match status" value="1"/>
</dbReference>
<accession>A0ABN2NCF7</accession>
<dbReference type="EMBL" id="BAAAQK010000018">
    <property type="protein sequence ID" value="GAA1863000.1"/>
    <property type="molecule type" value="Genomic_DNA"/>
</dbReference>
<dbReference type="Pfam" id="PF13489">
    <property type="entry name" value="Methyltransf_23"/>
    <property type="match status" value="1"/>
</dbReference>
<comment type="caution">
    <text evidence="1">The sequence shown here is derived from an EMBL/GenBank/DDBJ whole genome shotgun (WGS) entry which is preliminary data.</text>
</comment>
<keyword evidence="2" id="KW-1185">Reference proteome</keyword>
<name>A0ABN2NCF7_9PSEU</name>
<dbReference type="Gene3D" id="3.40.50.150">
    <property type="entry name" value="Vaccinia Virus protein VP39"/>
    <property type="match status" value="1"/>
</dbReference>
<keyword evidence="1" id="KW-0808">Transferase</keyword>
<evidence type="ECO:0000313" key="2">
    <source>
        <dbReference type="Proteomes" id="UP001500449"/>
    </source>
</evidence>
<evidence type="ECO:0000313" key="1">
    <source>
        <dbReference type="EMBL" id="GAA1863000.1"/>
    </source>
</evidence>
<proteinExistence type="predicted"/>
<gene>
    <name evidence="1" type="ORF">GCM10009836_49200</name>
</gene>
<sequence>MTGAAQVAPFDGVLAGRSDRLVRDDGVVLPMDAGRWRSGAGHGDRWVLDRCTGPAVDLGCGPGRFVVALAARGVTTLGVDTSPVARALCRRRGAPMVRRDVFAPLPGEGSWAHVLLVDGNIGIGGDPVRLLTRAAALLGERGTVLVETAPEPGEWWCGTVRAGGVGAAVPWACVGSETLGALAPAAGLRVHGLSAGGSRTFAELVPT</sequence>
<keyword evidence="1" id="KW-0489">Methyltransferase</keyword>
<dbReference type="GO" id="GO:0032259">
    <property type="term" value="P:methylation"/>
    <property type="evidence" value="ECO:0007669"/>
    <property type="project" value="UniProtKB-KW"/>
</dbReference>
<protein>
    <submittedName>
        <fullName evidence="1">Class I SAM-dependent methyltransferase</fullName>
    </submittedName>
</protein>
<dbReference type="RefSeq" id="WP_344421520.1">
    <property type="nucleotide sequence ID" value="NZ_BAAAQK010000018.1"/>
</dbReference>
<dbReference type="InterPro" id="IPR029063">
    <property type="entry name" value="SAM-dependent_MTases_sf"/>
</dbReference>
<reference evidence="1 2" key="1">
    <citation type="journal article" date="2019" name="Int. J. Syst. Evol. Microbiol.">
        <title>The Global Catalogue of Microorganisms (GCM) 10K type strain sequencing project: providing services to taxonomists for standard genome sequencing and annotation.</title>
        <authorList>
            <consortium name="The Broad Institute Genomics Platform"/>
            <consortium name="The Broad Institute Genome Sequencing Center for Infectious Disease"/>
            <person name="Wu L."/>
            <person name="Ma J."/>
        </authorList>
    </citation>
    <scope>NUCLEOTIDE SEQUENCE [LARGE SCALE GENOMIC DNA]</scope>
    <source>
        <strain evidence="1 2">JCM 16009</strain>
    </source>
</reference>
<dbReference type="GO" id="GO:0008168">
    <property type="term" value="F:methyltransferase activity"/>
    <property type="evidence" value="ECO:0007669"/>
    <property type="project" value="UniProtKB-KW"/>
</dbReference>
<dbReference type="Proteomes" id="UP001500449">
    <property type="component" value="Unassembled WGS sequence"/>
</dbReference>